<feature type="domain" description="ZW10 C-terminal helical" evidence="26">
    <location>
        <begin position="627"/>
        <end position="781"/>
    </location>
</feature>
<keyword evidence="13" id="KW-0931">ER-Golgi transport</keyword>
<dbReference type="GO" id="GO:0005634">
    <property type="term" value="C:nucleus"/>
    <property type="evidence" value="ECO:0007669"/>
    <property type="project" value="InterPro"/>
</dbReference>
<dbReference type="GO" id="GO:0015031">
    <property type="term" value="P:protein transport"/>
    <property type="evidence" value="ECO:0007669"/>
    <property type="project" value="UniProtKB-KW"/>
</dbReference>
<evidence type="ECO:0000256" key="8">
    <source>
        <dbReference type="ARBA" id="ARBA00022553"/>
    </source>
</evidence>
<dbReference type="FunFam" id="1.10.357.150:FF:000001">
    <property type="entry name" value="centromere/kinetochore protein zw10 homolog"/>
    <property type="match status" value="1"/>
</dbReference>
<evidence type="ECO:0000256" key="4">
    <source>
        <dbReference type="ARBA" id="ARBA00006245"/>
    </source>
</evidence>
<keyword evidence="15" id="KW-0007">Acetylation</keyword>
<evidence type="ECO:0000256" key="3">
    <source>
        <dbReference type="ARBA" id="ARBA00004629"/>
    </source>
</evidence>
<organism evidence="27 28">
    <name type="scientific">Scyliorhinus torazame</name>
    <name type="common">Cloudy catshark</name>
    <name type="synonym">Catulus torazame</name>
    <dbReference type="NCBI Taxonomy" id="75743"/>
    <lineage>
        <taxon>Eukaryota</taxon>
        <taxon>Metazoa</taxon>
        <taxon>Chordata</taxon>
        <taxon>Craniata</taxon>
        <taxon>Vertebrata</taxon>
        <taxon>Chondrichthyes</taxon>
        <taxon>Elasmobranchii</taxon>
        <taxon>Galeomorphii</taxon>
        <taxon>Galeoidea</taxon>
        <taxon>Carcharhiniformes</taxon>
        <taxon>Scyliorhinidae</taxon>
        <taxon>Scyliorhinus</taxon>
    </lineage>
</organism>
<dbReference type="InterPro" id="IPR046362">
    <property type="entry name" value="Zw10/DSL1_C_sf"/>
</dbReference>
<dbReference type="GO" id="GO:0006888">
    <property type="term" value="P:endoplasmic reticulum to Golgi vesicle-mediated transport"/>
    <property type="evidence" value="ECO:0007669"/>
    <property type="project" value="TreeGrafter"/>
</dbReference>
<dbReference type="GO" id="GO:0007094">
    <property type="term" value="P:mitotic spindle assembly checkpoint signaling"/>
    <property type="evidence" value="ECO:0007669"/>
    <property type="project" value="TreeGrafter"/>
</dbReference>
<dbReference type="Pfam" id="PF22766">
    <property type="entry name" value="ZW10_C2"/>
    <property type="match status" value="1"/>
</dbReference>
<accession>A0A401PKV7</accession>
<evidence type="ECO:0000256" key="12">
    <source>
        <dbReference type="ARBA" id="ARBA00022838"/>
    </source>
</evidence>
<keyword evidence="14" id="KW-0653">Protein transport</keyword>
<evidence type="ECO:0000313" key="27">
    <source>
        <dbReference type="EMBL" id="GCB73760.1"/>
    </source>
</evidence>
<dbReference type="AlphaFoldDB" id="A0A401PKV7"/>
<feature type="domain" description="Centromere/kinetochore protein zw10 N-terminal" evidence="23">
    <location>
        <begin position="27"/>
        <end position="119"/>
    </location>
</feature>
<evidence type="ECO:0000256" key="21">
    <source>
        <dbReference type="ARBA" id="ARBA00065852"/>
    </source>
</evidence>
<keyword evidence="7" id="KW-0963">Cytoplasm</keyword>
<dbReference type="InterPro" id="IPR048344">
    <property type="entry name" value="Zw10_middle"/>
</dbReference>
<keyword evidence="11" id="KW-0256">Endoplasmic reticulum</keyword>
<dbReference type="Pfam" id="PF20665">
    <property type="entry name" value="Zw10_middle"/>
    <property type="match status" value="1"/>
</dbReference>
<evidence type="ECO:0000256" key="20">
    <source>
        <dbReference type="ARBA" id="ARBA00023328"/>
    </source>
</evidence>
<protein>
    <recommendedName>
        <fullName evidence="22">Centromere/kinetochore protein zw10 homolog</fullName>
    </recommendedName>
</protein>
<dbReference type="GO" id="GO:0005819">
    <property type="term" value="C:spindle"/>
    <property type="evidence" value="ECO:0007669"/>
    <property type="project" value="UniProtKB-SubCell"/>
</dbReference>
<evidence type="ECO:0000256" key="6">
    <source>
        <dbReference type="ARBA" id="ARBA00022454"/>
    </source>
</evidence>
<keyword evidence="12" id="KW-0995">Kinetochore</keyword>
<dbReference type="Pfam" id="PF06248">
    <property type="entry name" value="Zw10_N"/>
    <property type="match status" value="1"/>
</dbReference>
<evidence type="ECO:0000256" key="14">
    <source>
        <dbReference type="ARBA" id="ARBA00022927"/>
    </source>
</evidence>
<keyword evidence="28" id="KW-1185">Reference proteome</keyword>
<evidence type="ECO:0000256" key="2">
    <source>
        <dbReference type="ARBA" id="ARBA00004406"/>
    </source>
</evidence>
<reference evidence="27 28" key="1">
    <citation type="journal article" date="2018" name="Nat. Ecol. Evol.">
        <title>Shark genomes provide insights into elasmobranch evolution and the origin of vertebrates.</title>
        <authorList>
            <person name="Hara Y"/>
            <person name="Yamaguchi K"/>
            <person name="Onimaru K"/>
            <person name="Kadota M"/>
            <person name="Koyanagi M"/>
            <person name="Keeley SD"/>
            <person name="Tatsumi K"/>
            <person name="Tanaka K"/>
            <person name="Motone F"/>
            <person name="Kageyama Y"/>
            <person name="Nozu R"/>
            <person name="Adachi N"/>
            <person name="Nishimura O"/>
            <person name="Nakagawa R"/>
            <person name="Tanegashima C"/>
            <person name="Kiyatake I"/>
            <person name="Matsumoto R"/>
            <person name="Murakumo K"/>
            <person name="Nishida K"/>
            <person name="Terakita A"/>
            <person name="Kuratani S"/>
            <person name="Sato K"/>
            <person name="Hyodo S Kuraku.S."/>
        </authorList>
    </citation>
    <scope>NUCLEOTIDE SEQUENCE [LARGE SCALE GENOMIC DNA]</scope>
</reference>
<dbReference type="OrthoDB" id="534815at2759"/>
<keyword evidence="9" id="KW-0132">Cell division</keyword>
<keyword evidence="19" id="KW-0131">Cell cycle</keyword>
<dbReference type="InterPro" id="IPR009361">
    <property type="entry name" value="Zw10_N"/>
</dbReference>
<evidence type="ECO:0000256" key="19">
    <source>
        <dbReference type="ARBA" id="ARBA00023306"/>
    </source>
</evidence>
<dbReference type="PANTHER" id="PTHR12205">
    <property type="entry name" value="CENTROMERE/KINETOCHORE PROTEIN ZW10"/>
    <property type="match status" value="1"/>
</dbReference>
<dbReference type="OMA" id="MMNASLK"/>
<evidence type="ECO:0000313" key="28">
    <source>
        <dbReference type="Proteomes" id="UP000288216"/>
    </source>
</evidence>
<dbReference type="STRING" id="75743.A0A401PKV7"/>
<evidence type="ECO:0000256" key="11">
    <source>
        <dbReference type="ARBA" id="ARBA00022824"/>
    </source>
</evidence>
<evidence type="ECO:0000256" key="15">
    <source>
        <dbReference type="ARBA" id="ARBA00022990"/>
    </source>
</evidence>
<proteinExistence type="inferred from homology"/>
<comment type="subcellular location">
    <subcellularLocation>
        <location evidence="3">Chromosome</location>
        <location evidence="3">Centromere</location>
        <location evidence="3">Kinetochore</location>
    </subcellularLocation>
    <subcellularLocation>
        <location evidence="1">Cytoplasm</location>
        <location evidence="1">Cytoskeleton</location>
        <location evidence="1">Spindle</location>
    </subcellularLocation>
    <subcellularLocation>
        <location evidence="2">Endoplasmic reticulum membrane</location>
        <topology evidence="2">Peripheral membrane protein</topology>
    </subcellularLocation>
</comment>
<evidence type="ECO:0000256" key="17">
    <source>
        <dbReference type="ARBA" id="ARBA00023136"/>
    </source>
</evidence>
<dbReference type="InterPro" id="IPR055148">
    <property type="entry name" value="ZW10_C_2"/>
</dbReference>
<dbReference type="GO" id="GO:0005789">
    <property type="term" value="C:endoplasmic reticulum membrane"/>
    <property type="evidence" value="ECO:0007669"/>
    <property type="project" value="UniProtKB-SubCell"/>
</dbReference>
<evidence type="ECO:0000256" key="13">
    <source>
        <dbReference type="ARBA" id="ARBA00022892"/>
    </source>
</evidence>
<dbReference type="Gene3D" id="1.10.357.150">
    <property type="match status" value="1"/>
</dbReference>
<keyword evidence="8" id="KW-0597">Phosphoprotein</keyword>
<keyword evidence="5" id="KW-0813">Transport</keyword>
<dbReference type="Pfam" id="PF20666">
    <property type="entry name" value="ZW10_C"/>
    <property type="match status" value="1"/>
</dbReference>
<feature type="domain" description="Centromere/kinetochore protein zw10 middle" evidence="24">
    <location>
        <begin position="177"/>
        <end position="418"/>
    </location>
</feature>
<keyword evidence="18" id="KW-0206">Cytoskeleton</keyword>
<keyword evidence="20" id="KW-0137">Centromere</keyword>
<comment type="subunit">
    <text evidence="21">Interacts with NBAS and KNTC1/ROD; the interactions are mutually exclusive and indicative for its association in two different vesicle tethering complexes. Component of the RZZ complex composed of KNTC1/ROD, ZW10 and ZWILCH. Component of the NRZ complex composed of NBAS, ZW10 and RINT1/TIP20L; NRZ associates with SNAREs STX18, USE1L, BNIP1/SEC20L and SEC22B (the assembly has been described as syntaxin 18 complex). Interacts directly with RINT1/TIP20L bound to BNIP1/SEC20L. Interacts with C19orf25 and ZWINT. Interacts with ZFYVE1. Interacts with RAB18 and this interaction is enhanced in the presence of ZFYVE1.</text>
</comment>
<evidence type="ECO:0000259" key="23">
    <source>
        <dbReference type="Pfam" id="PF06248"/>
    </source>
</evidence>
<keyword evidence="17" id="KW-0472">Membrane</keyword>
<evidence type="ECO:0000259" key="25">
    <source>
        <dbReference type="Pfam" id="PF20666"/>
    </source>
</evidence>
<evidence type="ECO:0000256" key="18">
    <source>
        <dbReference type="ARBA" id="ARBA00023212"/>
    </source>
</evidence>
<dbReference type="Proteomes" id="UP000288216">
    <property type="component" value="Unassembled WGS sequence"/>
</dbReference>
<evidence type="ECO:0000256" key="1">
    <source>
        <dbReference type="ARBA" id="ARBA00004186"/>
    </source>
</evidence>
<dbReference type="GO" id="GO:0051301">
    <property type="term" value="P:cell division"/>
    <property type="evidence" value="ECO:0007669"/>
    <property type="project" value="UniProtKB-KW"/>
</dbReference>
<feature type="domain" description="Centromere/kinetochore protein zw10 C-terminal" evidence="25">
    <location>
        <begin position="475"/>
        <end position="605"/>
    </location>
</feature>
<evidence type="ECO:0000259" key="26">
    <source>
        <dbReference type="Pfam" id="PF22766"/>
    </source>
</evidence>
<sequence length="782" mass="88734">MSSFVAEVLASSGKLEKEDIGTKISKLARRVEEVKGEVCDMINKKYEEFIPSLKNGENLVTQVDGISMEIDVLKSQIENEVQRDLRVAVTEFSELKQQLEKSTVLLSVLTQLHEFDTALETHHQALFEKNYIKSATHLNKAQSTLTLLKSRKGVELKMLQVLHTELIIQKENLLYHLGEEWKQLAVWSLPPSPAPTKAEDLFAWTLKTELRLCNMQSKKKSELEPLLVSILQGFAILGELSRKLKFFSQILMKYILKPLVHDPSLDVEIELQTHDAVLRFRPTEKQSDHASPTEVYQKVLTVLDFLHQHLLCVSQWDSVICNMKQDVILAEMLGDMIWEDLSEVIIKNCLVYSIPANSSQLDQYEEVIKETDKFEKKLKEMQFLQDHSTDLLKYARNVNVHFASKKCQDVIVNARNLMTSEIHNTVKITPDSKVAIPKLPSLGLVSRAKTAKTSAIAPSSMVSLGNGRQLGHRTLCVPTCRISESVQKLVELAYQTLSEATSATPECAVQLFYTVRNMFHLFYDVVPTYHRDTLQKLPQLAAIHHNNCMYIAHHLITLGHQFQCSLPSPLCNGAATFVDFVPSFRRLGTECFLAQLRAQRDELLERLSTARNLSSLDDVDNYSAASKAVRQVIHQLKRLGKVWQDVLPVHIYCKAMGTLLNTAVTEIVNKVTALEDISSESADCLYSLCKTVLEEGPQIFQPLPEESRNKKYQEEIPVYVPKWLKFKELMIVLQASLQELVDRWTDGKGPLAEEFSPIEAKSLIRALFQNTERRAAALSKIK</sequence>
<name>A0A401PKV7_SCYTO</name>
<keyword evidence="10" id="KW-0498">Mitosis</keyword>
<dbReference type="EMBL" id="BFAA01000730">
    <property type="protein sequence ID" value="GCB73760.1"/>
    <property type="molecule type" value="Genomic_DNA"/>
</dbReference>
<evidence type="ECO:0000256" key="10">
    <source>
        <dbReference type="ARBA" id="ARBA00022776"/>
    </source>
</evidence>
<dbReference type="GO" id="GO:1990423">
    <property type="term" value="C:RZZ complex"/>
    <property type="evidence" value="ECO:0007669"/>
    <property type="project" value="TreeGrafter"/>
</dbReference>
<dbReference type="InterPro" id="IPR048343">
    <property type="entry name" value="ZW10_C"/>
</dbReference>
<keyword evidence="16" id="KW-0175">Coiled coil</keyword>
<evidence type="ECO:0000256" key="22">
    <source>
        <dbReference type="ARBA" id="ARBA00069312"/>
    </source>
</evidence>
<dbReference type="PANTHER" id="PTHR12205:SF0">
    <property type="entry name" value="CENTROMERE_KINETOCHORE PROTEIN ZW10 HOMOLOG"/>
    <property type="match status" value="1"/>
</dbReference>
<evidence type="ECO:0000256" key="7">
    <source>
        <dbReference type="ARBA" id="ARBA00022490"/>
    </source>
</evidence>
<evidence type="ECO:0000256" key="16">
    <source>
        <dbReference type="ARBA" id="ARBA00023054"/>
    </source>
</evidence>
<comment type="caution">
    <text evidence="27">The sequence shown here is derived from an EMBL/GenBank/DDBJ whole genome shotgun (WGS) entry which is preliminary data.</text>
</comment>
<evidence type="ECO:0000256" key="9">
    <source>
        <dbReference type="ARBA" id="ARBA00022618"/>
    </source>
</evidence>
<gene>
    <name evidence="27" type="ORF">scyTo_0002842</name>
</gene>
<evidence type="ECO:0000259" key="24">
    <source>
        <dbReference type="Pfam" id="PF20665"/>
    </source>
</evidence>
<keyword evidence="6" id="KW-0158">Chromosome</keyword>
<comment type="similarity">
    <text evidence="4">Belongs to the ZW10 family.</text>
</comment>
<evidence type="ECO:0000256" key="5">
    <source>
        <dbReference type="ARBA" id="ARBA00022448"/>
    </source>
</evidence>